<sequence>MTPNRLYATIPKTSDVEDGFRDITVAEIARGVDYMAGWIIDRFGRSSNFKTISYIGTADLRGAIVSLAALLLPSPRNPSTVNVSLMAQTESTKLLHAAEVAPIVQQLQSLQPQLSATTVPTFDDMLNTNPEHVVFAKTFEQAWNDPVVILHSSGSTGLPKPITMTHGSLAVLDNEHNLPEVPGRRNRDWSMWTFDGEARVYTVFPFFHLAGFVCLTLQTIFMNASPVLGPPNLVPDGALLKSVMLHQKLRAVFLPPAVVEELLQEPEGIELLKGLDFLACSGAPLNPETGGMLSKVVEIVSPYGSTEIYPQPELAPADGDWAWHEFHPAVKHEMRLFDESEKTFEFIVIIDEESRATTGAYHNMPGIAEYATKDLFIRHPDPAKPNLYKYYGRRDDIIVLANGEKFNPVPAEVSIASHGALKGAFLIGDSRTNALLLVEPREPLADKLARDKLIDEIWPVVEKSNSLIAGQGRIHRARILCATPDKPFTRTGKGTIVRKLTQETYKDEIEQIYAIAAKTTGVKASLQPTVRTTFESPAVVQFVRSILAGSFPPGENIGEHEDLFIHGLDSIQTLEIVTSLKQNLKNHTNQPLSWISPRTIFKHSNISELSQLIQAFLNDGIVPAQDSAASRVRTMNEAVKRYTTDLPVRFSDADAPFPKDNLTVALLGSTGYLGSQLLANLVRDQRISRIYCLNRSKDAQKRQETSLLKIVTDVAELKHKIKYITIDISRARIGLTDADFTTLAQTADIFIYNAWRLDFGISLRSFEPFLRTTRDLVDLSLDGLEQGARQTPARIVLVSSISSVGALASRVTAPEAIVEDPLATFNIGYGESKHVAERILNAASRTSGVPVDIVRVGQIGGFSSPTDTMSSTWADQAWISAIARTARKQGTIPTHVMDIDWVPVDTAAAILHDVALSASITGRANGDARFFHVIHRQPQPWDLLIRVLSKRLGVAEDKPLKAVSLPAWVRDLRAVLEVGKGTNDKDGVAAEFPAVKMVDYYSSLGNGAEGARWANDKVAGVSEVGYPVLDEELLGKWLESWKL</sequence>
<dbReference type="InterPro" id="IPR042099">
    <property type="entry name" value="ANL_N_sf"/>
</dbReference>
<evidence type="ECO:0008006" key="8">
    <source>
        <dbReference type="Google" id="ProtNLM"/>
    </source>
</evidence>
<dbReference type="SUPFAM" id="SSF51735">
    <property type="entry name" value="NAD(P)-binding Rossmann-fold domains"/>
    <property type="match status" value="1"/>
</dbReference>
<feature type="domain" description="AMP-dependent synthetase/ligase" evidence="3">
    <location>
        <begin position="89"/>
        <end position="314"/>
    </location>
</feature>
<name>A0A9P8Y801_9PEZI</name>
<comment type="caution">
    <text evidence="6">The sequence shown here is derived from an EMBL/GenBank/DDBJ whole genome shotgun (WGS) entry which is preliminary data.</text>
</comment>
<dbReference type="SUPFAM" id="SSF56801">
    <property type="entry name" value="Acetyl-CoA synthetase-like"/>
    <property type="match status" value="1"/>
</dbReference>
<dbReference type="OrthoDB" id="429813at2759"/>
<dbReference type="PANTHER" id="PTHR43439:SF2">
    <property type="entry name" value="ENZYME, PUTATIVE (JCVI)-RELATED"/>
    <property type="match status" value="1"/>
</dbReference>
<keyword evidence="2" id="KW-0597">Phosphoprotein</keyword>
<keyword evidence="7" id="KW-1185">Reference proteome</keyword>
<protein>
    <recommendedName>
        <fullName evidence="8">Carrier domain-containing protein</fullName>
    </recommendedName>
</protein>
<proteinExistence type="predicted"/>
<dbReference type="InterPro" id="IPR000873">
    <property type="entry name" value="AMP-dep_synth/lig_dom"/>
</dbReference>
<evidence type="ECO:0000259" key="5">
    <source>
        <dbReference type="Pfam" id="PF07993"/>
    </source>
</evidence>
<evidence type="ECO:0000313" key="7">
    <source>
        <dbReference type="Proteomes" id="UP000756346"/>
    </source>
</evidence>
<evidence type="ECO:0000256" key="2">
    <source>
        <dbReference type="ARBA" id="ARBA00022553"/>
    </source>
</evidence>
<dbReference type="PANTHER" id="PTHR43439">
    <property type="entry name" value="PHENYLACETATE-COENZYME A LIGASE"/>
    <property type="match status" value="1"/>
</dbReference>
<dbReference type="GeneID" id="70190414"/>
<keyword evidence="1" id="KW-0596">Phosphopantetheine</keyword>
<dbReference type="PROSITE" id="PS00455">
    <property type="entry name" value="AMP_BINDING"/>
    <property type="match status" value="1"/>
</dbReference>
<dbReference type="AlphaFoldDB" id="A0A9P8Y801"/>
<dbReference type="Pfam" id="PF00501">
    <property type="entry name" value="AMP-binding"/>
    <property type="match status" value="1"/>
</dbReference>
<dbReference type="InterPro" id="IPR036291">
    <property type="entry name" value="NAD(P)-bd_dom_sf"/>
</dbReference>
<evidence type="ECO:0000313" key="6">
    <source>
        <dbReference type="EMBL" id="KAH7034609.1"/>
    </source>
</evidence>
<evidence type="ECO:0000259" key="4">
    <source>
        <dbReference type="Pfam" id="PF00550"/>
    </source>
</evidence>
<dbReference type="InterPro" id="IPR036736">
    <property type="entry name" value="ACP-like_sf"/>
</dbReference>
<dbReference type="Proteomes" id="UP000756346">
    <property type="component" value="Unassembled WGS sequence"/>
</dbReference>
<accession>A0A9P8Y801</accession>
<evidence type="ECO:0000259" key="3">
    <source>
        <dbReference type="Pfam" id="PF00501"/>
    </source>
</evidence>
<dbReference type="RefSeq" id="XP_046014702.1">
    <property type="nucleotide sequence ID" value="XM_046160868.1"/>
</dbReference>
<gene>
    <name evidence="6" type="ORF">B0I36DRAFT_381511</name>
</gene>
<dbReference type="Gene3D" id="3.40.50.720">
    <property type="entry name" value="NAD(P)-binding Rossmann-like Domain"/>
    <property type="match status" value="1"/>
</dbReference>
<dbReference type="Pfam" id="PF00550">
    <property type="entry name" value="PP-binding"/>
    <property type="match status" value="1"/>
</dbReference>
<feature type="domain" description="Thioester reductase (TE)" evidence="5">
    <location>
        <begin position="668"/>
        <end position="909"/>
    </location>
</feature>
<feature type="domain" description="Carrier" evidence="4">
    <location>
        <begin position="543"/>
        <end position="613"/>
    </location>
</feature>
<evidence type="ECO:0000256" key="1">
    <source>
        <dbReference type="ARBA" id="ARBA00022450"/>
    </source>
</evidence>
<dbReference type="InterPro" id="IPR009081">
    <property type="entry name" value="PP-bd_ACP"/>
</dbReference>
<dbReference type="InterPro" id="IPR020845">
    <property type="entry name" value="AMP-binding_CS"/>
</dbReference>
<dbReference type="Gene3D" id="3.40.50.12780">
    <property type="entry name" value="N-terminal domain of ligase-like"/>
    <property type="match status" value="1"/>
</dbReference>
<dbReference type="Pfam" id="PF07993">
    <property type="entry name" value="NAD_binding_4"/>
    <property type="match status" value="1"/>
</dbReference>
<dbReference type="InterPro" id="IPR013120">
    <property type="entry name" value="FAR_NAD-bd"/>
</dbReference>
<dbReference type="EMBL" id="JAGTJQ010000003">
    <property type="protein sequence ID" value="KAH7034609.1"/>
    <property type="molecule type" value="Genomic_DNA"/>
</dbReference>
<dbReference type="Pfam" id="PF23562">
    <property type="entry name" value="AMP-binding_C_3"/>
    <property type="match status" value="1"/>
</dbReference>
<dbReference type="SUPFAM" id="SSF47336">
    <property type="entry name" value="ACP-like"/>
    <property type="match status" value="1"/>
</dbReference>
<reference evidence="6" key="1">
    <citation type="journal article" date="2021" name="Nat. Commun.">
        <title>Genetic determinants of endophytism in the Arabidopsis root mycobiome.</title>
        <authorList>
            <person name="Mesny F."/>
            <person name="Miyauchi S."/>
            <person name="Thiergart T."/>
            <person name="Pickel B."/>
            <person name="Atanasova L."/>
            <person name="Karlsson M."/>
            <person name="Huettel B."/>
            <person name="Barry K.W."/>
            <person name="Haridas S."/>
            <person name="Chen C."/>
            <person name="Bauer D."/>
            <person name="Andreopoulos W."/>
            <person name="Pangilinan J."/>
            <person name="LaButti K."/>
            <person name="Riley R."/>
            <person name="Lipzen A."/>
            <person name="Clum A."/>
            <person name="Drula E."/>
            <person name="Henrissat B."/>
            <person name="Kohler A."/>
            <person name="Grigoriev I.V."/>
            <person name="Martin F.M."/>
            <person name="Hacquard S."/>
        </authorList>
    </citation>
    <scope>NUCLEOTIDE SEQUENCE</scope>
    <source>
        <strain evidence="6">MPI-CAGE-CH-0230</strain>
    </source>
</reference>
<organism evidence="6 7">
    <name type="scientific">Microdochium trichocladiopsis</name>
    <dbReference type="NCBI Taxonomy" id="1682393"/>
    <lineage>
        <taxon>Eukaryota</taxon>
        <taxon>Fungi</taxon>
        <taxon>Dikarya</taxon>
        <taxon>Ascomycota</taxon>
        <taxon>Pezizomycotina</taxon>
        <taxon>Sordariomycetes</taxon>
        <taxon>Xylariomycetidae</taxon>
        <taxon>Xylariales</taxon>
        <taxon>Microdochiaceae</taxon>
        <taxon>Microdochium</taxon>
    </lineage>
</organism>
<dbReference type="InterPro" id="IPR051414">
    <property type="entry name" value="Adenylate-forming_Reductase"/>
</dbReference>